<organism evidence="4 5">
    <name type="scientific">Candidatus Nomurabacteria bacterium RIFCSPLOWO2_01_FULL_36_10b</name>
    <dbReference type="NCBI Taxonomy" id="1801766"/>
    <lineage>
        <taxon>Bacteria</taxon>
        <taxon>Candidatus Nomuraibacteriota</taxon>
    </lineage>
</organism>
<dbReference type="SUPFAM" id="SSF47090">
    <property type="entry name" value="PGBD-like"/>
    <property type="match status" value="1"/>
</dbReference>
<evidence type="ECO:0000313" key="4">
    <source>
        <dbReference type="EMBL" id="OGI83732.1"/>
    </source>
</evidence>
<keyword evidence="2" id="KW-1133">Transmembrane helix</keyword>
<feature type="transmembrane region" description="Helical" evidence="2">
    <location>
        <begin position="6"/>
        <end position="25"/>
    </location>
</feature>
<reference evidence="4 5" key="1">
    <citation type="journal article" date="2016" name="Nat. Commun.">
        <title>Thousands of microbial genomes shed light on interconnected biogeochemical processes in an aquifer system.</title>
        <authorList>
            <person name="Anantharaman K."/>
            <person name="Brown C.T."/>
            <person name="Hug L.A."/>
            <person name="Sharon I."/>
            <person name="Castelle C.J."/>
            <person name="Probst A.J."/>
            <person name="Thomas B.C."/>
            <person name="Singh A."/>
            <person name="Wilkins M.J."/>
            <person name="Karaoz U."/>
            <person name="Brodie E.L."/>
            <person name="Williams K.H."/>
            <person name="Hubbard S.S."/>
            <person name="Banfield J.F."/>
        </authorList>
    </citation>
    <scope>NUCLEOTIDE SEQUENCE [LARGE SCALE GENOMIC DNA]</scope>
</reference>
<keyword evidence="2" id="KW-0812">Transmembrane</keyword>
<evidence type="ECO:0000259" key="3">
    <source>
        <dbReference type="Pfam" id="PF01471"/>
    </source>
</evidence>
<sequence>MQRFFYTSSWFIVVVGVGVLGYFAYTRLSHDFVYESQNNDAQGALLVYDNNTPIPPIATSDTTTTIDTTGINSTTQTSSVPSDDSSPVNVTNNEKYADLIATFDKLITEYSGVMKKGGKGTRVGTIQEFLNVYDGKDITVNNIYGPATTERVTAFQKAEKLTADGQAGPGTFKAMKAWLEKQ</sequence>
<dbReference type="InterPro" id="IPR036366">
    <property type="entry name" value="PGBDSf"/>
</dbReference>
<evidence type="ECO:0000256" key="1">
    <source>
        <dbReference type="SAM" id="MobiDB-lite"/>
    </source>
</evidence>
<dbReference type="InterPro" id="IPR036365">
    <property type="entry name" value="PGBD-like_sf"/>
</dbReference>
<dbReference type="Gene3D" id="1.10.101.10">
    <property type="entry name" value="PGBD-like superfamily/PGBD"/>
    <property type="match status" value="1"/>
</dbReference>
<dbReference type="EMBL" id="MFUQ01000013">
    <property type="protein sequence ID" value="OGI83732.1"/>
    <property type="molecule type" value="Genomic_DNA"/>
</dbReference>
<accession>A0A1F6WPA2</accession>
<evidence type="ECO:0000313" key="5">
    <source>
        <dbReference type="Proteomes" id="UP000179448"/>
    </source>
</evidence>
<dbReference type="AlphaFoldDB" id="A0A1F6WPA2"/>
<evidence type="ECO:0000256" key="2">
    <source>
        <dbReference type="SAM" id="Phobius"/>
    </source>
</evidence>
<feature type="domain" description="Peptidoglycan binding-like" evidence="3">
    <location>
        <begin position="120"/>
        <end position="175"/>
    </location>
</feature>
<name>A0A1F6WPA2_9BACT</name>
<keyword evidence="2" id="KW-0472">Membrane</keyword>
<dbReference type="InterPro" id="IPR002477">
    <property type="entry name" value="Peptidoglycan-bd-like"/>
</dbReference>
<feature type="region of interest" description="Disordered" evidence="1">
    <location>
        <begin position="58"/>
        <end position="88"/>
    </location>
</feature>
<gene>
    <name evidence="4" type="ORF">A2997_02095</name>
</gene>
<comment type="caution">
    <text evidence="4">The sequence shown here is derived from an EMBL/GenBank/DDBJ whole genome shotgun (WGS) entry which is preliminary data.</text>
</comment>
<dbReference type="Pfam" id="PF01471">
    <property type="entry name" value="PG_binding_1"/>
    <property type="match status" value="1"/>
</dbReference>
<dbReference type="STRING" id="1801766.A2997_02095"/>
<dbReference type="Proteomes" id="UP000179448">
    <property type="component" value="Unassembled WGS sequence"/>
</dbReference>
<proteinExistence type="predicted"/>
<protein>
    <recommendedName>
        <fullName evidence="3">Peptidoglycan binding-like domain-containing protein</fullName>
    </recommendedName>
</protein>